<evidence type="ECO:0000256" key="7">
    <source>
        <dbReference type="SAM" id="Phobius"/>
    </source>
</evidence>
<dbReference type="PANTHER" id="PTHR31851">
    <property type="entry name" value="FE(2+)/MN(2+) TRANSPORTER PCL1"/>
    <property type="match status" value="1"/>
</dbReference>
<dbReference type="GO" id="GO:0030026">
    <property type="term" value="P:intracellular manganese ion homeostasis"/>
    <property type="evidence" value="ECO:0007669"/>
    <property type="project" value="InterPro"/>
</dbReference>
<dbReference type="GO" id="GO:0005384">
    <property type="term" value="F:manganese ion transmembrane transporter activity"/>
    <property type="evidence" value="ECO:0007669"/>
    <property type="project" value="InterPro"/>
</dbReference>
<evidence type="ECO:0000313" key="8">
    <source>
        <dbReference type="EMBL" id="CAD9133265.1"/>
    </source>
</evidence>
<evidence type="ECO:0008006" key="9">
    <source>
        <dbReference type="Google" id="ProtNLM"/>
    </source>
</evidence>
<evidence type="ECO:0000256" key="2">
    <source>
        <dbReference type="ARBA" id="ARBA00007049"/>
    </source>
</evidence>
<name>A0A7S1QDC0_NEODS</name>
<feature type="transmembrane region" description="Helical" evidence="7">
    <location>
        <begin position="277"/>
        <end position="299"/>
    </location>
</feature>
<organism evidence="8">
    <name type="scientific">Neobodo designis</name>
    <name type="common">Flagellated protozoan</name>
    <name type="synonym">Bodo designis</name>
    <dbReference type="NCBI Taxonomy" id="312471"/>
    <lineage>
        <taxon>Eukaryota</taxon>
        <taxon>Discoba</taxon>
        <taxon>Euglenozoa</taxon>
        <taxon>Kinetoplastea</taxon>
        <taxon>Metakinetoplastina</taxon>
        <taxon>Neobodonida</taxon>
        <taxon>Neobodo</taxon>
    </lineage>
</organism>
<evidence type="ECO:0000256" key="3">
    <source>
        <dbReference type="ARBA" id="ARBA00022692"/>
    </source>
</evidence>
<dbReference type="EMBL" id="HBGF01035292">
    <property type="protein sequence ID" value="CAD9133265.1"/>
    <property type="molecule type" value="Transcribed_RNA"/>
</dbReference>
<feature type="transmembrane region" description="Helical" evidence="7">
    <location>
        <begin position="215"/>
        <end position="236"/>
    </location>
</feature>
<feature type="transmembrane region" description="Helical" evidence="7">
    <location>
        <begin position="242"/>
        <end position="265"/>
    </location>
</feature>
<keyword evidence="4 7" id="KW-1133">Transmembrane helix</keyword>
<keyword evidence="5 7" id="KW-0472">Membrane</keyword>
<comment type="similarity">
    <text evidence="2">Belongs to the CCC1 family.</text>
</comment>
<feature type="compositionally biased region" description="Low complexity" evidence="6">
    <location>
        <begin position="19"/>
        <end position="31"/>
    </location>
</feature>
<dbReference type="InterPro" id="IPR008217">
    <property type="entry name" value="Ccc1_fam"/>
</dbReference>
<keyword evidence="3 7" id="KW-0812">Transmembrane</keyword>
<evidence type="ECO:0000256" key="1">
    <source>
        <dbReference type="ARBA" id="ARBA00004127"/>
    </source>
</evidence>
<evidence type="ECO:0000256" key="6">
    <source>
        <dbReference type="SAM" id="MobiDB-lite"/>
    </source>
</evidence>
<feature type="region of interest" description="Disordered" evidence="6">
    <location>
        <begin position="1"/>
        <end position="51"/>
    </location>
</feature>
<evidence type="ECO:0000256" key="4">
    <source>
        <dbReference type="ARBA" id="ARBA00022989"/>
    </source>
</evidence>
<protein>
    <recommendedName>
        <fullName evidence="9">Vacuolar iron transporter 1</fullName>
    </recommendedName>
</protein>
<dbReference type="AlphaFoldDB" id="A0A7S1QDC0"/>
<proteinExistence type="inferred from homology"/>
<gene>
    <name evidence="8" type="ORF">NDES1114_LOCUS23669</name>
</gene>
<comment type="subcellular location">
    <subcellularLocation>
        <location evidence="1">Endomembrane system</location>
        <topology evidence="1">Multi-pass membrane protein</topology>
    </subcellularLocation>
</comment>
<reference evidence="8" key="1">
    <citation type="submission" date="2021-01" db="EMBL/GenBank/DDBJ databases">
        <authorList>
            <person name="Corre E."/>
            <person name="Pelletier E."/>
            <person name="Niang G."/>
            <person name="Scheremetjew M."/>
            <person name="Finn R."/>
            <person name="Kale V."/>
            <person name="Holt S."/>
            <person name="Cochrane G."/>
            <person name="Meng A."/>
            <person name="Brown T."/>
            <person name="Cohen L."/>
        </authorList>
    </citation>
    <scope>NUCLEOTIDE SEQUENCE</scope>
    <source>
        <strain evidence="8">CCAP 1951/1</strain>
    </source>
</reference>
<sequence>MASNEPIADQAPQKEEEQPQQAEETAVVVAADEPKTEERKSKSKAQDAFARGDIEASKAEHAKRAPEQHGGAGSDYIKSIVFGGLDGIITTFAVVAAAAGGGQGWETVLVFGFANAVADAWSMGFGEFISGVAEIDHAKTERAREEWEVKHNIQGEIDEMIEIYEEKGFPHDDARALVEIISKDPKRFVDIMMVEELGILVDEDEDATGPAKQGAVMFTSFIIFGLFPLVAYLGGTGRGLDWVFGLACGITGLGLLLLGAAKGYLTGQSIPITSVKMLANGSVSGGFSYGIGVLVNYIITGDASGGA</sequence>
<dbReference type="Pfam" id="PF01988">
    <property type="entry name" value="VIT1"/>
    <property type="match status" value="1"/>
</dbReference>
<evidence type="ECO:0000256" key="5">
    <source>
        <dbReference type="ARBA" id="ARBA00023136"/>
    </source>
</evidence>
<accession>A0A7S1QDC0</accession>
<dbReference type="GO" id="GO:0012505">
    <property type="term" value="C:endomembrane system"/>
    <property type="evidence" value="ECO:0007669"/>
    <property type="project" value="UniProtKB-SubCell"/>
</dbReference>